<sequence>MADMISASYGVRSRRSGWEGRSRRSVFGIGSRRSVGEELSRRSEMVSCSRRSVELDEDGFAAIQTAPTGRQHAQQSEPRWQTSMHLPASNVLIDGNVIVESVPTSTMPNRTQSAARVVPKEPVFEPTARTAVEAKHEPRLNALMNREPDPEENNPE</sequence>
<evidence type="ECO:0000313" key="3">
    <source>
        <dbReference type="Proteomes" id="UP000504636"/>
    </source>
</evidence>
<proteinExistence type="predicted"/>
<dbReference type="EMBL" id="MU003714">
    <property type="protein sequence ID" value="KAF2804206.1"/>
    <property type="molecule type" value="Genomic_DNA"/>
</dbReference>
<evidence type="ECO:0000313" key="4">
    <source>
        <dbReference type="RefSeq" id="XP_033571170.1"/>
    </source>
</evidence>
<dbReference type="AlphaFoldDB" id="A0A6A6Y5X2"/>
<reference evidence="4" key="2">
    <citation type="submission" date="2020-04" db="EMBL/GenBank/DDBJ databases">
        <authorList>
            <consortium name="NCBI Genome Project"/>
        </authorList>
    </citation>
    <scope>NUCLEOTIDE SEQUENCE</scope>
    <source>
        <strain evidence="4">CBS 304.34</strain>
    </source>
</reference>
<keyword evidence="3" id="KW-1185">Reference proteome</keyword>
<accession>A0A6A6Y5X2</accession>
<feature type="region of interest" description="Disordered" evidence="1">
    <location>
        <begin position="1"/>
        <end position="23"/>
    </location>
</feature>
<evidence type="ECO:0000313" key="2">
    <source>
        <dbReference type="EMBL" id="KAF2804206.1"/>
    </source>
</evidence>
<gene>
    <name evidence="2 4" type="ORF">BDZ99DRAFT_481373</name>
</gene>
<organism evidence="2">
    <name type="scientific">Mytilinidion resinicola</name>
    <dbReference type="NCBI Taxonomy" id="574789"/>
    <lineage>
        <taxon>Eukaryota</taxon>
        <taxon>Fungi</taxon>
        <taxon>Dikarya</taxon>
        <taxon>Ascomycota</taxon>
        <taxon>Pezizomycotina</taxon>
        <taxon>Dothideomycetes</taxon>
        <taxon>Pleosporomycetidae</taxon>
        <taxon>Mytilinidiales</taxon>
        <taxon>Mytilinidiaceae</taxon>
        <taxon>Mytilinidion</taxon>
    </lineage>
</organism>
<protein>
    <submittedName>
        <fullName evidence="2 4">Uncharacterized protein</fullName>
    </submittedName>
</protein>
<reference evidence="2 4" key="1">
    <citation type="journal article" date="2020" name="Stud. Mycol.">
        <title>101 Dothideomycetes genomes: a test case for predicting lifestyles and emergence of pathogens.</title>
        <authorList>
            <person name="Haridas S."/>
            <person name="Albert R."/>
            <person name="Binder M."/>
            <person name="Bloem J."/>
            <person name="Labutti K."/>
            <person name="Salamov A."/>
            <person name="Andreopoulos B."/>
            <person name="Baker S."/>
            <person name="Barry K."/>
            <person name="Bills G."/>
            <person name="Bluhm B."/>
            <person name="Cannon C."/>
            <person name="Castanera R."/>
            <person name="Culley D."/>
            <person name="Daum C."/>
            <person name="Ezra D."/>
            <person name="Gonzalez J."/>
            <person name="Henrissat B."/>
            <person name="Kuo A."/>
            <person name="Liang C."/>
            <person name="Lipzen A."/>
            <person name="Lutzoni F."/>
            <person name="Magnuson J."/>
            <person name="Mondo S."/>
            <person name="Nolan M."/>
            <person name="Ohm R."/>
            <person name="Pangilinan J."/>
            <person name="Park H.-J."/>
            <person name="Ramirez L."/>
            <person name="Alfaro M."/>
            <person name="Sun H."/>
            <person name="Tritt A."/>
            <person name="Yoshinaga Y."/>
            <person name="Zwiers L.-H."/>
            <person name="Turgeon B."/>
            <person name="Goodwin S."/>
            <person name="Spatafora J."/>
            <person name="Crous P."/>
            <person name="Grigoriev I."/>
        </authorList>
    </citation>
    <scope>NUCLEOTIDE SEQUENCE</scope>
    <source>
        <strain evidence="2 4">CBS 304.34</strain>
    </source>
</reference>
<dbReference type="RefSeq" id="XP_033571170.1">
    <property type="nucleotide sequence ID" value="XM_033722401.1"/>
</dbReference>
<reference evidence="4" key="3">
    <citation type="submission" date="2025-04" db="UniProtKB">
        <authorList>
            <consortium name="RefSeq"/>
        </authorList>
    </citation>
    <scope>IDENTIFICATION</scope>
    <source>
        <strain evidence="4">CBS 304.34</strain>
    </source>
</reference>
<evidence type="ECO:0000256" key="1">
    <source>
        <dbReference type="SAM" id="MobiDB-lite"/>
    </source>
</evidence>
<dbReference type="Proteomes" id="UP000504636">
    <property type="component" value="Unplaced"/>
</dbReference>
<dbReference type="GeneID" id="54463294"/>
<name>A0A6A6Y5X2_9PEZI</name>